<feature type="compositionally biased region" description="Basic residues" evidence="1">
    <location>
        <begin position="52"/>
        <end position="61"/>
    </location>
</feature>
<sequence>MRQLWVPPPPSPDGGCREGWTMPAISVVVVSVGRWCLDPSILTDFRDQGKSRSLKSGRNRHQPPDEVVGEVQSSW</sequence>
<protein>
    <submittedName>
        <fullName evidence="2">Uncharacterized protein</fullName>
    </submittedName>
</protein>
<evidence type="ECO:0000313" key="3">
    <source>
        <dbReference type="Proteomes" id="UP000233551"/>
    </source>
</evidence>
<dbReference type="Proteomes" id="UP000233551">
    <property type="component" value="Unassembled WGS sequence"/>
</dbReference>
<comment type="caution">
    <text evidence="2">The sequence shown here is derived from an EMBL/GenBank/DDBJ whole genome shotgun (WGS) entry which is preliminary data.</text>
</comment>
<keyword evidence="3" id="KW-1185">Reference proteome</keyword>
<reference evidence="2 3" key="1">
    <citation type="submission" date="2017-11" db="EMBL/GenBank/DDBJ databases">
        <title>De-novo sequencing of pomegranate (Punica granatum L.) genome.</title>
        <authorList>
            <person name="Akparov Z."/>
            <person name="Amiraslanov A."/>
            <person name="Hajiyeva S."/>
            <person name="Abbasov M."/>
            <person name="Kaur K."/>
            <person name="Hamwieh A."/>
            <person name="Solovyev V."/>
            <person name="Salamov A."/>
            <person name="Braich B."/>
            <person name="Kosarev P."/>
            <person name="Mahmoud A."/>
            <person name="Hajiyev E."/>
            <person name="Babayeva S."/>
            <person name="Izzatullayeva V."/>
            <person name="Mammadov A."/>
            <person name="Mammadov A."/>
            <person name="Sharifova S."/>
            <person name="Ojaghi J."/>
            <person name="Eynullazada K."/>
            <person name="Bayramov B."/>
            <person name="Abdulazimova A."/>
            <person name="Shahmuradov I."/>
        </authorList>
    </citation>
    <scope>NUCLEOTIDE SEQUENCE [LARGE SCALE GENOMIC DNA]</scope>
    <source>
        <strain evidence="3">cv. AG2017</strain>
        <tissue evidence="2">Leaf</tissue>
    </source>
</reference>
<dbReference type="EMBL" id="PGOL01001652">
    <property type="protein sequence ID" value="PKI55964.1"/>
    <property type="molecule type" value="Genomic_DNA"/>
</dbReference>
<feature type="region of interest" description="Disordered" evidence="1">
    <location>
        <begin position="48"/>
        <end position="75"/>
    </location>
</feature>
<organism evidence="2 3">
    <name type="scientific">Punica granatum</name>
    <name type="common">Pomegranate</name>
    <dbReference type="NCBI Taxonomy" id="22663"/>
    <lineage>
        <taxon>Eukaryota</taxon>
        <taxon>Viridiplantae</taxon>
        <taxon>Streptophyta</taxon>
        <taxon>Embryophyta</taxon>
        <taxon>Tracheophyta</taxon>
        <taxon>Spermatophyta</taxon>
        <taxon>Magnoliopsida</taxon>
        <taxon>eudicotyledons</taxon>
        <taxon>Gunneridae</taxon>
        <taxon>Pentapetalae</taxon>
        <taxon>rosids</taxon>
        <taxon>malvids</taxon>
        <taxon>Myrtales</taxon>
        <taxon>Lythraceae</taxon>
        <taxon>Punica</taxon>
    </lineage>
</organism>
<gene>
    <name evidence="2" type="ORF">CRG98_023640</name>
</gene>
<evidence type="ECO:0000313" key="2">
    <source>
        <dbReference type="EMBL" id="PKI55964.1"/>
    </source>
</evidence>
<accession>A0A2I0JI77</accession>
<proteinExistence type="predicted"/>
<dbReference type="AlphaFoldDB" id="A0A2I0JI77"/>
<evidence type="ECO:0000256" key="1">
    <source>
        <dbReference type="SAM" id="MobiDB-lite"/>
    </source>
</evidence>
<name>A0A2I0JI77_PUNGR</name>